<feature type="region of interest" description="Disordered" evidence="2">
    <location>
        <begin position="340"/>
        <end position="413"/>
    </location>
</feature>
<evidence type="ECO:0000313" key="4">
    <source>
        <dbReference type="Proteomes" id="UP001189122"/>
    </source>
</evidence>
<sequence>MLPTRSKSGLSEASNKAAPPATPRVSKLARTPSKSEPESPLRPSIDRSPKSLERRSPKGSTPPDKQARAAKGGGGAVAAAASAEAEEELKKVKELLVEAQSEKARAMEELKEAKRSAAEASGKLEEAIVAQKRAQESSEIEKFRADELEQAAIEAAQKREDEWQRELEGAHNQHAIDVSALLTITQELQRVKQELAMTTEAKNAALSHADDAMKIAEINAEKVGILSSEVGHLKGLLESKAEEKAGETAELVRRLNSEVESLKSELAGARSAGEQEAEMAAQVEALKIEVADAKRAESDAGTMMDEWKRKAELLEARVEEAIQSERAAMESVGSAMKKLEESNVSLQDAESEISSLKGKKEELDESRHRLEMSQEEVQEMERSIELLRSELRSSEEEKREAAEEAKRAAAAMESLAEDRSAIVEELEASRDEGEKNKRAMEGLASALHEVSTEARESQERILIKQAEVEEAHAEVERLKMALKTKDESYEILLNEAKEEISTLRSALEKSEQEVEGLRSALEEKELDPPAGRSEEEFRVLKEEMSELIVKLQGAEASAKAAKEEGDELLNRLRKAEADAGSANESVEAAKAENLQLKDRLLDKENELQSISQENDDLRAREAVALGKIQVRYLPKAAEIPEDGAAGRAAEKAELEESPGQQREANGSHKPSPPPPPRGDELVDEEANTWDNCHVDKDSSPQEEPESEVLDDGAQPRVDHVNGGSSVDAENGVGSSPTKQQQDPKKKKPLLRKFGNLLKKKSNPK</sequence>
<feature type="compositionally biased region" description="Acidic residues" evidence="2">
    <location>
        <begin position="700"/>
        <end position="710"/>
    </location>
</feature>
<feature type="compositionally biased region" description="Basic and acidic residues" evidence="2">
    <location>
        <begin position="379"/>
        <end position="407"/>
    </location>
</feature>
<dbReference type="EMBL" id="LR743600">
    <property type="protein sequence ID" value="CAA2630411.1"/>
    <property type="molecule type" value="Genomic_DNA"/>
</dbReference>
<evidence type="ECO:0000256" key="1">
    <source>
        <dbReference type="ARBA" id="ARBA00023054"/>
    </source>
</evidence>
<protein>
    <submittedName>
        <fullName evidence="3">Uncharacterized protein</fullName>
    </submittedName>
</protein>
<feature type="region of interest" description="Disordered" evidence="2">
    <location>
        <begin position="511"/>
        <end position="534"/>
    </location>
</feature>
<feature type="region of interest" description="Disordered" evidence="2">
    <location>
        <begin position="1"/>
        <end position="85"/>
    </location>
</feature>
<feature type="compositionally biased region" description="Basic and acidic residues" evidence="2">
    <location>
        <begin position="587"/>
        <end position="596"/>
    </location>
</feature>
<dbReference type="GO" id="GO:0007131">
    <property type="term" value="P:reciprocal meiotic recombination"/>
    <property type="evidence" value="ECO:0007669"/>
    <property type="project" value="TreeGrafter"/>
</dbReference>
<accession>A0A7I8JHP5</accession>
<feature type="region of interest" description="Disordered" evidence="2">
    <location>
        <begin position="630"/>
        <end position="764"/>
    </location>
</feature>
<feature type="compositionally biased region" description="Basic and acidic residues" evidence="2">
    <location>
        <begin position="358"/>
        <end position="372"/>
    </location>
</feature>
<keyword evidence="4" id="KW-1185">Reference proteome</keyword>
<evidence type="ECO:0000256" key="2">
    <source>
        <dbReference type="SAM" id="MobiDB-lite"/>
    </source>
</evidence>
<dbReference type="PANTHER" id="PTHR23160">
    <property type="entry name" value="SYNAPTONEMAL COMPLEX PROTEIN-RELATED"/>
    <property type="match status" value="1"/>
</dbReference>
<dbReference type="PANTHER" id="PTHR23160:SF20">
    <property type="entry name" value="OS02G0439200 PROTEIN"/>
    <property type="match status" value="1"/>
</dbReference>
<keyword evidence="1" id="KW-0175">Coiled coil</keyword>
<dbReference type="AlphaFoldDB" id="A0A7I8JHP5"/>
<dbReference type="Proteomes" id="UP001189122">
    <property type="component" value="Unassembled WGS sequence"/>
</dbReference>
<feature type="compositionally biased region" description="Polar residues" evidence="2">
    <location>
        <begin position="342"/>
        <end position="354"/>
    </location>
</feature>
<feature type="compositionally biased region" description="Basic and acidic residues" evidence="2">
    <location>
        <begin position="33"/>
        <end position="56"/>
    </location>
</feature>
<feature type="region of interest" description="Disordered" evidence="2">
    <location>
        <begin position="576"/>
        <end position="596"/>
    </location>
</feature>
<organism evidence="3">
    <name type="scientific">Spirodela intermedia</name>
    <name type="common">Intermediate duckweed</name>
    <dbReference type="NCBI Taxonomy" id="51605"/>
    <lineage>
        <taxon>Eukaryota</taxon>
        <taxon>Viridiplantae</taxon>
        <taxon>Streptophyta</taxon>
        <taxon>Embryophyta</taxon>
        <taxon>Tracheophyta</taxon>
        <taxon>Spermatophyta</taxon>
        <taxon>Magnoliopsida</taxon>
        <taxon>Liliopsida</taxon>
        <taxon>Araceae</taxon>
        <taxon>Lemnoideae</taxon>
        <taxon>Spirodela</taxon>
    </lineage>
</organism>
<gene>
    <name evidence="3" type="ORF">SI7747_13016057</name>
</gene>
<feature type="compositionally biased region" description="Polar residues" evidence="2">
    <location>
        <begin position="1"/>
        <end position="14"/>
    </location>
</feature>
<evidence type="ECO:0000313" key="3">
    <source>
        <dbReference type="EMBL" id="CAA2630411.1"/>
    </source>
</evidence>
<dbReference type="EMBL" id="CACRZD030000013">
    <property type="protein sequence ID" value="CAA6669654.1"/>
    <property type="molecule type" value="Genomic_DNA"/>
</dbReference>
<name>A0A7I8JHP5_SPIIN</name>
<proteinExistence type="predicted"/>
<reference evidence="3 4" key="1">
    <citation type="submission" date="2019-12" db="EMBL/GenBank/DDBJ databases">
        <authorList>
            <person name="Scholz U."/>
            <person name="Mascher M."/>
            <person name="Fiebig A."/>
        </authorList>
    </citation>
    <scope>NUCLEOTIDE SEQUENCE</scope>
</reference>